<proteinExistence type="predicted"/>
<sequence length="66" mass="7279">MTHACPYTVTVRAYVLGALCEREGTEFRRHAEVCPSCERGIAELTLAVRLLEKLQTETHAANGHAP</sequence>
<evidence type="ECO:0000313" key="3">
    <source>
        <dbReference type="EMBL" id="MBP2328702.1"/>
    </source>
</evidence>
<keyword evidence="2" id="KW-0804">Transcription</keyword>
<keyword evidence="4" id="KW-1185">Reference proteome</keyword>
<dbReference type="InterPro" id="IPR041916">
    <property type="entry name" value="Anti_sigma_zinc_sf"/>
</dbReference>
<dbReference type="Gene3D" id="1.10.10.1320">
    <property type="entry name" value="Anti-sigma factor, zinc-finger domain"/>
    <property type="match status" value="1"/>
</dbReference>
<dbReference type="Proteomes" id="UP001519332">
    <property type="component" value="Unassembled WGS sequence"/>
</dbReference>
<accession>A0ABS4TWB2</accession>
<gene>
    <name evidence="3" type="ORF">JOF56_009087</name>
</gene>
<organism evidence="3 4">
    <name type="scientific">Kibdelosporangium banguiense</name>
    <dbReference type="NCBI Taxonomy" id="1365924"/>
    <lineage>
        <taxon>Bacteria</taxon>
        <taxon>Bacillati</taxon>
        <taxon>Actinomycetota</taxon>
        <taxon>Actinomycetes</taxon>
        <taxon>Pseudonocardiales</taxon>
        <taxon>Pseudonocardiaceae</taxon>
        <taxon>Kibdelosporangium</taxon>
    </lineage>
</organism>
<dbReference type="EMBL" id="JAGINW010000001">
    <property type="protein sequence ID" value="MBP2328702.1"/>
    <property type="molecule type" value="Genomic_DNA"/>
</dbReference>
<evidence type="ECO:0008006" key="5">
    <source>
        <dbReference type="Google" id="ProtNLM"/>
    </source>
</evidence>
<protein>
    <recommendedName>
        <fullName evidence="5">Zinc-finger domain-containing protein</fullName>
    </recommendedName>
</protein>
<evidence type="ECO:0000313" key="4">
    <source>
        <dbReference type="Proteomes" id="UP001519332"/>
    </source>
</evidence>
<evidence type="ECO:0000256" key="1">
    <source>
        <dbReference type="ARBA" id="ARBA00023015"/>
    </source>
</evidence>
<keyword evidence="1" id="KW-0805">Transcription regulation</keyword>
<name>A0ABS4TWB2_9PSEU</name>
<evidence type="ECO:0000256" key="2">
    <source>
        <dbReference type="ARBA" id="ARBA00023163"/>
    </source>
</evidence>
<comment type="caution">
    <text evidence="3">The sequence shown here is derived from an EMBL/GenBank/DDBJ whole genome shotgun (WGS) entry which is preliminary data.</text>
</comment>
<reference evidence="3 4" key="1">
    <citation type="submission" date="2021-03" db="EMBL/GenBank/DDBJ databases">
        <title>Sequencing the genomes of 1000 actinobacteria strains.</title>
        <authorList>
            <person name="Klenk H.-P."/>
        </authorList>
    </citation>
    <scope>NUCLEOTIDE SEQUENCE [LARGE SCALE GENOMIC DNA]</scope>
    <source>
        <strain evidence="3 4">DSM 46670</strain>
    </source>
</reference>
<dbReference type="RefSeq" id="WP_209645642.1">
    <property type="nucleotide sequence ID" value="NZ_JAGINW010000001.1"/>
</dbReference>